<dbReference type="InterPro" id="IPR013320">
    <property type="entry name" value="ConA-like_dom_sf"/>
</dbReference>
<dbReference type="SUPFAM" id="SSF49899">
    <property type="entry name" value="Concanavalin A-like lectins/glucanases"/>
    <property type="match status" value="1"/>
</dbReference>
<evidence type="ECO:0000313" key="4">
    <source>
        <dbReference type="EMBL" id="GIM97475.1"/>
    </source>
</evidence>
<dbReference type="AlphaFoldDB" id="A0A919WC57"/>
<dbReference type="InterPro" id="IPR000757">
    <property type="entry name" value="Beta-glucanase-like"/>
</dbReference>
<evidence type="ECO:0000313" key="5">
    <source>
        <dbReference type="Proteomes" id="UP000677082"/>
    </source>
</evidence>
<feature type="signal peptide" evidence="2">
    <location>
        <begin position="1"/>
        <end position="21"/>
    </location>
</feature>
<evidence type="ECO:0000256" key="2">
    <source>
        <dbReference type="SAM" id="SignalP"/>
    </source>
</evidence>
<dbReference type="Gene3D" id="2.60.120.200">
    <property type="match status" value="1"/>
</dbReference>
<dbReference type="CDD" id="cd08023">
    <property type="entry name" value="GH16_laminarinase_like"/>
    <property type="match status" value="1"/>
</dbReference>
<comment type="similarity">
    <text evidence="1">Belongs to the glycosyl hydrolase 16 family.</text>
</comment>
<evidence type="ECO:0000256" key="1">
    <source>
        <dbReference type="ARBA" id="ARBA00006865"/>
    </source>
</evidence>
<protein>
    <submittedName>
        <fullName evidence="4">Hydrolase</fullName>
    </submittedName>
</protein>
<dbReference type="GO" id="GO:0005975">
    <property type="term" value="P:carbohydrate metabolic process"/>
    <property type="evidence" value="ECO:0007669"/>
    <property type="project" value="InterPro"/>
</dbReference>
<dbReference type="Proteomes" id="UP000677082">
    <property type="component" value="Unassembled WGS sequence"/>
</dbReference>
<feature type="domain" description="GH16" evidence="3">
    <location>
        <begin position="15"/>
        <end position="269"/>
    </location>
</feature>
<dbReference type="PANTHER" id="PTHR10963:SF55">
    <property type="entry name" value="GLYCOSIDE HYDROLASE FAMILY 16 PROTEIN"/>
    <property type="match status" value="1"/>
</dbReference>
<evidence type="ECO:0000259" key="3">
    <source>
        <dbReference type="PROSITE" id="PS51762"/>
    </source>
</evidence>
<keyword evidence="2" id="KW-0732">Signal</keyword>
<organism evidence="4 5">
    <name type="scientific">Paractinoplanes toevensis</name>
    <dbReference type="NCBI Taxonomy" id="571911"/>
    <lineage>
        <taxon>Bacteria</taxon>
        <taxon>Bacillati</taxon>
        <taxon>Actinomycetota</taxon>
        <taxon>Actinomycetes</taxon>
        <taxon>Micromonosporales</taxon>
        <taxon>Micromonosporaceae</taxon>
        <taxon>Paractinoplanes</taxon>
    </lineage>
</organism>
<feature type="chain" id="PRO_5036767801" evidence="2">
    <location>
        <begin position="22"/>
        <end position="269"/>
    </location>
</feature>
<sequence length="269" mass="28307">MVKILIAVVLAVAAVVSNGSAAPDAVRIITFDGPAGSPIDPAVWNHETGGGGWGNGELETYTDSAENSYVDGRGHLRITAYRTGTGFTSARITTQGKVEVRPGSYVEASITAPVGAGVWPAFWTIGTDIGEVGWPACGELDIFEGTGATPTKAHVAAHMATTANSKTDKSYGWGDPGGTTDVGSSLAAGPHRFGVYFDDRIVRFYLDRKPTMTLRASDALRSGRSWPFGKPQYLILNVAIDGETDNSSTVFPRTMTVSPIVIRPGGVPF</sequence>
<dbReference type="PROSITE" id="PS51762">
    <property type="entry name" value="GH16_2"/>
    <property type="match status" value="1"/>
</dbReference>
<keyword evidence="5" id="KW-1185">Reference proteome</keyword>
<proteinExistence type="inferred from homology"/>
<dbReference type="Pfam" id="PF00722">
    <property type="entry name" value="Glyco_hydro_16"/>
    <property type="match status" value="1"/>
</dbReference>
<comment type="caution">
    <text evidence="4">The sequence shown here is derived from an EMBL/GenBank/DDBJ whole genome shotgun (WGS) entry which is preliminary data.</text>
</comment>
<keyword evidence="4" id="KW-0378">Hydrolase</keyword>
<dbReference type="InterPro" id="IPR050546">
    <property type="entry name" value="Glycosyl_Hydrlase_16"/>
</dbReference>
<dbReference type="PANTHER" id="PTHR10963">
    <property type="entry name" value="GLYCOSYL HYDROLASE-RELATED"/>
    <property type="match status" value="1"/>
</dbReference>
<dbReference type="EMBL" id="BOQN01000145">
    <property type="protein sequence ID" value="GIM97475.1"/>
    <property type="molecule type" value="Genomic_DNA"/>
</dbReference>
<reference evidence="4 5" key="1">
    <citation type="submission" date="2021-03" db="EMBL/GenBank/DDBJ databases">
        <title>Whole genome shotgun sequence of Actinoplanes toevensis NBRC 105298.</title>
        <authorList>
            <person name="Komaki H."/>
            <person name="Tamura T."/>
        </authorList>
    </citation>
    <scope>NUCLEOTIDE SEQUENCE [LARGE SCALE GENOMIC DNA]</scope>
    <source>
        <strain evidence="4 5">NBRC 105298</strain>
    </source>
</reference>
<name>A0A919WC57_9ACTN</name>
<dbReference type="GO" id="GO:0004553">
    <property type="term" value="F:hydrolase activity, hydrolyzing O-glycosyl compounds"/>
    <property type="evidence" value="ECO:0007669"/>
    <property type="project" value="InterPro"/>
</dbReference>
<dbReference type="RefSeq" id="WP_213013113.1">
    <property type="nucleotide sequence ID" value="NZ_BOQN01000145.1"/>
</dbReference>
<gene>
    <name evidence="4" type="ORF">Ato02nite_092680</name>
</gene>
<accession>A0A919WC57</accession>